<dbReference type="Gene3D" id="3.40.190.290">
    <property type="match status" value="1"/>
</dbReference>
<comment type="similarity">
    <text evidence="1">Belongs to the LysR transcriptional regulatory family.</text>
</comment>
<evidence type="ECO:0000256" key="1">
    <source>
        <dbReference type="ARBA" id="ARBA00009437"/>
    </source>
</evidence>
<dbReference type="RefSeq" id="WP_076138703.1">
    <property type="nucleotide sequence ID" value="NZ_MPTO01000042.1"/>
</dbReference>
<evidence type="ECO:0000313" key="7">
    <source>
        <dbReference type="Proteomes" id="UP000187323"/>
    </source>
</evidence>
<dbReference type="GO" id="GO:0003677">
    <property type="term" value="F:DNA binding"/>
    <property type="evidence" value="ECO:0007669"/>
    <property type="project" value="UniProtKB-KW"/>
</dbReference>
<evidence type="ECO:0000256" key="3">
    <source>
        <dbReference type="ARBA" id="ARBA00023125"/>
    </source>
</evidence>
<dbReference type="AlphaFoldDB" id="A0AB36J8W7"/>
<dbReference type="InterPro" id="IPR036390">
    <property type="entry name" value="WH_DNA-bd_sf"/>
</dbReference>
<evidence type="ECO:0000256" key="2">
    <source>
        <dbReference type="ARBA" id="ARBA00023015"/>
    </source>
</evidence>
<dbReference type="GO" id="GO:0003700">
    <property type="term" value="F:DNA-binding transcription factor activity"/>
    <property type="evidence" value="ECO:0007669"/>
    <property type="project" value="InterPro"/>
</dbReference>
<accession>A0AB36J8W7</accession>
<dbReference type="FunFam" id="1.10.10.10:FF:000001">
    <property type="entry name" value="LysR family transcriptional regulator"/>
    <property type="match status" value="1"/>
</dbReference>
<dbReference type="PROSITE" id="PS50931">
    <property type="entry name" value="HTH_LYSR"/>
    <property type="match status" value="1"/>
</dbReference>
<keyword evidence="2" id="KW-0805">Transcription regulation</keyword>
<protein>
    <recommendedName>
        <fullName evidence="5">HTH lysR-type domain-containing protein</fullName>
    </recommendedName>
</protein>
<dbReference type="SUPFAM" id="SSF53850">
    <property type="entry name" value="Periplasmic binding protein-like II"/>
    <property type="match status" value="1"/>
</dbReference>
<evidence type="ECO:0000313" key="6">
    <source>
        <dbReference type="EMBL" id="OME11104.1"/>
    </source>
</evidence>
<gene>
    <name evidence="6" type="ORF">BSK47_29805</name>
</gene>
<dbReference type="GO" id="GO:0005829">
    <property type="term" value="C:cytosol"/>
    <property type="evidence" value="ECO:0007669"/>
    <property type="project" value="TreeGrafter"/>
</dbReference>
<dbReference type="InterPro" id="IPR005119">
    <property type="entry name" value="LysR_subst-bd"/>
</dbReference>
<dbReference type="InterPro" id="IPR036388">
    <property type="entry name" value="WH-like_DNA-bd_sf"/>
</dbReference>
<keyword evidence="3" id="KW-0238">DNA-binding</keyword>
<dbReference type="EMBL" id="MPTO01000042">
    <property type="protein sequence ID" value="OME11104.1"/>
    <property type="molecule type" value="Genomic_DNA"/>
</dbReference>
<sequence>MNITQLQYLISAANYGTFTKAASVHHLTVPTISQSVRQLEDELDTVIFHRTKKGITPTKEGQLILQHSVSILKSVEIMKRELSLLKEESSENIIISTIPGMVPQVVQTTIEFAKRYPLLNVQMLEGDTETVQSHVNEGYASMGLVSYSSEQQKDASFDWMPLIQGKAVLIVNKNSSLRFLNAVTAEDLRNEVFVLYRDEYIESIAHNLIVIKNRL</sequence>
<feature type="domain" description="HTH lysR-type" evidence="5">
    <location>
        <begin position="1"/>
        <end position="58"/>
    </location>
</feature>
<proteinExistence type="inferred from homology"/>
<keyword evidence="4" id="KW-0804">Transcription</keyword>
<dbReference type="PANTHER" id="PTHR30419">
    <property type="entry name" value="HTH-TYPE TRANSCRIPTIONAL REGULATOR YBHD"/>
    <property type="match status" value="1"/>
</dbReference>
<dbReference type="Pfam" id="PF00126">
    <property type="entry name" value="HTH_1"/>
    <property type="match status" value="1"/>
</dbReference>
<reference evidence="6 7" key="1">
    <citation type="submission" date="2016-10" db="EMBL/GenBank/DDBJ databases">
        <title>Paenibacillus species isolates.</title>
        <authorList>
            <person name="Beno S.M."/>
        </authorList>
    </citation>
    <scope>NUCLEOTIDE SEQUENCE [LARGE SCALE GENOMIC DNA]</scope>
    <source>
        <strain evidence="6 7">FSL H7-0918</strain>
    </source>
</reference>
<dbReference type="Gene3D" id="1.10.10.10">
    <property type="entry name" value="Winged helix-like DNA-binding domain superfamily/Winged helix DNA-binding domain"/>
    <property type="match status" value="1"/>
</dbReference>
<evidence type="ECO:0000259" key="5">
    <source>
        <dbReference type="PROSITE" id="PS50931"/>
    </source>
</evidence>
<name>A0AB36J8W7_9BACL</name>
<dbReference type="InterPro" id="IPR000847">
    <property type="entry name" value="LysR_HTH_N"/>
</dbReference>
<dbReference type="InterPro" id="IPR050950">
    <property type="entry name" value="HTH-type_LysR_regulators"/>
</dbReference>
<comment type="caution">
    <text evidence="6">The sequence shown here is derived from an EMBL/GenBank/DDBJ whole genome shotgun (WGS) entry which is preliminary data.</text>
</comment>
<dbReference type="Proteomes" id="UP000187323">
    <property type="component" value="Unassembled WGS sequence"/>
</dbReference>
<dbReference type="SUPFAM" id="SSF46785">
    <property type="entry name" value="Winged helix' DNA-binding domain"/>
    <property type="match status" value="1"/>
</dbReference>
<organism evidence="6 7">
    <name type="scientific">Paenibacillus odorifer</name>
    <dbReference type="NCBI Taxonomy" id="189426"/>
    <lineage>
        <taxon>Bacteria</taxon>
        <taxon>Bacillati</taxon>
        <taxon>Bacillota</taxon>
        <taxon>Bacilli</taxon>
        <taxon>Bacillales</taxon>
        <taxon>Paenibacillaceae</taxon>
        <taxon>Paenibacillus</taxon>
    </lineage>
</organism>
<dbReference type="PANTHER" id="PTHR30419:SF8">
    <property type="entry name" value="NITROGEN ASSIMILATION TRANSCRIPTIONAL ACTIVATOR-RELATED"/>
    <property type="match status" value="1"/>
</dbReference>
<dbReference type="Pfam" id="PF03466">
    <property type="entry name" value="LysR_substrate"/>
    <property type="match status" value="1"/>
</dbReference>
<evidence type="ECO:0000256" key="4">
    <source>
        <dbReference type="ARBA" id="ARBA00023163"/>
    </source>
</evidence>